<evidence type="ECO:0000313" key="1">
    <source>
        <dbReference type="EMBL" id="TID13520.1"/>
    </source>
</evidence>
<reference evidence="1 2" key="1">
    <citation type="journal article" date="2019" name="Front. Genet.">
        <title>Whole-Genome Sequencing of the Opportunistic Yeast Pathogen Candida inconspicua Uncovers Its Hybrid Origin.</title>
        <authorList>
            <person name="Mixao V."/>
            <person name="Hansen A.P."/>
            <person name="Saus E."/>
            <person name="Boekhout T."/>
            <person name="Lass-Florl C."/>
            <person name="Gabaldon T."/>
        </authorList>
    </citation>
    <scope>NUCLEOTIDE SEQUENCE [LARGE SCALE GENOMIC DNA]</scope>
    <source>
        <strain evidence="1 2">CBS 180</strain>
    </source>
</reference>
<proteinExistence type="predicted"/>
<dbReference type="STRING" id="52247.A0A4T0WWC0"/>
<keyword evidence="2" id="KW-1185">Reference proteome</keyword>
<name>A0A4T0WWC0_9ASCO</name>
<accession>A0A4T0WWC0</accession>
<organism evidence="1 2">
    <name type="scientific">Pichia inconspicua</name>
    <dbReference type="NCBI Taxonomy" id="52247"/>
    <lineage>
        <taxon>Eukaryota</taxon>
        <taxon>Fungi</taxon>
        <taxon>Dikarya</taxon>
        <taxon>Ascomycota</taxon>
        <taxon>Saccharomycotina</taxon>
        <taxon>Pichiomycetes</taxon>
        <taxon>Pichiales</taxon>
        <taxon>Pichiaceae</taxon>
        <taxon>Pichia</taxon>
    </lineage>
</organism>
<gene>
    <name evidence="1" type="ORF">CANINC_004878</name>
</gene>
<dbReference type="Proteomes" id="UP000307173">
    <property type="component" value="Unassembled WGS sequence"/>
</dbReference>
<dbReference type="EMBL" id="SELW01000677">
    <property type="protein sequence ID" value="TID13520.1"/>
    <property type="molecule type" value="Genomic_DNA"/>
</dbReference>
<sequence length="183" mass="21086">MARQKSNLKSTAFQQPFYTPEVGANTYVIPDEYENILLDIYTSHTCDSDDIHISQLQEILRSDLQLPIELIPTENELSSWAIENTDILDFEKWLYNGYFWLLLSRHISEVDMIWNDVWAALGKEDTIVSLRLKVLSLSDIRHLISIGKLDVNAEDMLHTAANGNSYITFVDFFRLLGRLGAFK</sequence>
<protein>
    <submittedName>
        <fullName evidence="1">Uncharacterized protein</fullName>
    </submittedName>
</protein>
<dbReference type="OrthoDB" id="4085867at2759"/>
<evidence type="ECO:0000313" key="2">
    <source>
        <dbReference type="Proteomes" id="UP000307173"/>
    </source>
</evidence>
<comment type="caution">
    <text evidence="1">The sequence shown here is derived from an EMBL/GenBank/DDBJ whole genome shotgun (WGS) entry which is preliminary data.</text>
</comment>
<dbReference type="AlphaFoldDB" id="A0A4T0WWC0"/>